<dbReference type="Proteomes" id="UP000694546">
    <property type="component" value="Chromosome 16"/>
</dbReference>
<feature type="compositionally biased region" description="Basic and acidic residues" evidence="1">
    <location>
        <begin position="238"/>
        <end position="251"/>
    </location>
</feature>
<keyword evidence="4" id="KW-1185">Reference proteome</keyword>
<feature type="region of interest" description="Disordered" evidence="1">
    <location>
        <begin position="117"/>
        <end position="289"/>
    </location>
</feature>
<dbReference type="OrthoDB" id="9450049at2759"/>
<dbReference type="Pfam" id="PF15255">
    <property type="entry name" value="CAP-ZIP_m"/>
    <property type="match status" value="1"/>
</dbReference>
<dbReference type="Ensembl" id="ENSGMOT00000075383.1">
    <property type="protein sequence ID" value="ENSGMOP00000062760.1"/>
    <property type="gene ID" value="ENSGMOG00000028518.1"/>
</dbReference>
<evidence type="ECO:0000313" key="3">
    <source>
        <dbReference type="Ensembl" id="ENSGMOP00000062760.1"/>
    </source>
</evidence>
<evidence type="ECO:0000256" key="1">
    <source>
        <dbReference type="SAM" id="MobiDB-lite"/>
    </source>
</evidence>
<feature type="compositionally biased region" description="Basic residues" evidence="1">
    <location>
        <begin position="174"/>
        <end position="191"/>
    </location>
</feature>
<name>A0A8C5CT38_GADMO</name>
<protein>
    <submittedName>
        <fullName evidence="3">Zgc:153184</fullName>
    </submittedName>
</protein>
<dbReference type="AlphaFoldDB" id="A0A8C5CT38"/>
<organism evidence="3 4">
    <name type="scientific">Gadus morhua</name>
    <name type="common">Atlantic cod</name>
    <dbReference type="NCBI Taxonomy" id="8049"/>
    <lineage>
        <taxon>Eukaryota</taxon>
        <taxon>Metazoa</taxon>
        <taxon>Chordata</taxon>
        <taxon>Craniata</taxon>
        <taxon>Vertebrata</taxon>
        <taxon>Euteleostomi</taxon>
        <taxon>Actinopterygii</taxon>
        <taxon>Neopterygii</taxon>
        <taxon>Teleostei</taxon>
        <taxon>Neoteleostei</taxon>
        <taxon>Acanthomorphata</taxon>
        <taxon>Zeiogadaria</taxon>
        <taxon>Gadariae</taxon>
        <taxon>Gadiformes</taxon>
        <taxon>Gadoidei</taxon>
        <taxon>Gadidae</taxon>
        <taxon>Gadus</taxon>
    </lineage>
</organism>
<gene>
    <name evidence="3" type="primary">zgc:153184</name>
</gene>
<evidence type="ECO:0000259" key="2">
    <source>
        <dbReference type="Pfam" id="PF15255"/>
    </source>
</evidence>
<feature type="compositionally biased region" description="Basic and acidic residues" evidence="1">
    <location>
        <begin position="218"/>
        <end position="228"/>
    </location>
</feature>
<feature type="compositionally biased region" description="Pro residues" evidence="1">
    <location>
        <begin position="125"/>
        <end position="146"/>
    </location>
</feature>
<reference evidence="3" key="2">
    <citation type="submission" date="2025-09" db="UniProtKB">
        <authorList>
            <consortium name="Ensembl"/>
        </authorList>
    </citation>
    <scope>IDENTIFICATION</scope>
</reference>
<feature type="domain" description="FAM21/CAPZIP" evidence="2">
    <location>
        <begin position="81"/>
        <end position="197"/>
    </location>
</feature>
<accession>A0A8C5CT38</accession>
<proteinExistence type="predicted"/>
<reference evidence="3" key="1">
    <citation type="submission" date="2025-08" db="UniProtKB">
        <authorList>
            <consortium name="Ensembl"/>
        </authorList>
    </citation>
    <scope>IDENTIFICATION</scope>
</reference>
<dbReference type="GeneTree" id="ENSGT00940000153997"/>
<evidence type="ECO:0000313" key="4">
    <source>
        <dbReference type="Proteomes" id="UP000694546"/>
    </source>
</evidence>
<sequence length="309" mass="33569">MEKPKNRQTIGSAWAPCRQEGSPFKSVAELAGRFRGHTIASPTSNEERIHLRKVPCALKLSSPRDEKGGESQKPVILLPKPFKVKIKKNSIIEKLQANLALSPSSLFPLPRTPEVKLRTACAPSSPTPVPSSPGTPRSSPPPPPPHIRQSSEEEEAVCFESPPEGNPLPSFNKTRARLSVKRRPPTRRHRQSQGEEGAHGNGLTPWQPEPASPGPEQNEGKEASERMSQDPTAPLNQSERREENHAQRVGDEDTAENAEGREADLATLGGSDASEDERRPTASAGICSAAGKEEITAKKALQQEERETA</sequence>
<dbReference type="InterPro" id="IPR029341">
    <property type="entry name" value="FAM21/CAPZIP"/>
</dbReference>